<evidence type="ECO:0000256" key="1">
    <source>
        <dbReference type="SAM" id="SignalP"/>
    </source>
</evidence>
<evidence type="ECO:0000313" key="3">
    <source>
        <dbReference type="Proteomes" id="UP000593567"/>
    </source>
</evidence>
<dbReference type="EMBL" id="VXIV02000057">
    <property type="protein sequence ID" value="KAF6041346.1"/>
    <property type="molecule type" value="Genomic_DNA"/>
</dbReference>
<reference evidence="2" key="1">
    <citation type="submission" date="2020-06" db="EMBL/GenBank/DDBJ databases">
        <title>Draft genome of Bugula neritina, a colonial animal packing powerful symbionts and potential medicines.</title>
        <authorList>
            <person name="Rayko M."/>
        </authorList>
    </citation>
    <scope>NUCLEOTIDE SEQUENCE [LARGE SCALE GENOMIC DNA]</scope>
    <source>
        <strain evidence="2">Kwan_BN1</strain>
    </source>
</reference>
<name>A0A7J7KT04_BUGNE</name>
<dbReference type="Proteomes" id="UP000593567">
    <property type="component" value="Unassembled WGS sequence"/>
</dbReference>
<protein>
    <submittedName>
        <fullName evidence="2">Uncharacterized protein</fullName>
    </submittedName>
</protein>
<dbReference type="AlphaFoldDB" id="A0A7J7KT04"/>
<organism evidence="2 3">
    <name type="scientific">Bugula neritina</name>
    <name type="common">Brown bryozoan</name>
    <name type="synonym">Sertularia neritina</name>
    <dbReference type="NCBI Taxonomy" id="10212"/>
    <lineage>
        <taxon>Eukaryota</taxon>
        <taxon>Metazoa</taxon>
        <taxon>Spiralia</taxon>
        <taxon>Lophotrochozoa</taxon>
        <taxon>Bryozoa</taxon>
        <taxon>Gymnolaemata</taxon>
        <taxon>Cheilostomatida</taxon>
        <taxon>Flustrina</taxon>
        <taxon>Buguloidea</taxon>
        <taxon>Bugulidae</taxon>
        <taxon>Bugula</taxon>
    </lineage>
</organism>
<accession>A0A7J7KT04</accession>
<keyword evidence="1" id="KW-0732">Signal</keyword>
<keyword evidence="3" id="KW-1185">Reference proteome</keyword>
<sequence length="72" mass="8282">MIHCKAFSWIWALTVLVVSIHCHFSMATGATSQSYPKKEVTTRFSLPKWFFTDHPWLSNNGKCCNSFVQKSL</sequence>
<proteinExistence type="predicted"/>
<comment type="caution">
    <text evidence="2">The sequence shown here is derived from an EMBL/GenBank/DDBJ whole genome shotgun (WGS) entry which is preliminary data.</text>
</comment>
<gene>
    <name evidence="2" type="ORF">EB796_000357</name>
</gene>
<feature type="chain" id="PRO_5029644837" evidence="1">
    <location>
        <begin position="28"/>
        <end position="72"/>
    </location>
</feature>
<evidence type="ECO:0000313" key="2">
    <source>
        <dbReference type="EMBL" id="KAF6041346.1"/>
    </source>
</evidence>
<feature type="signal peptide" evidence="1">
    <location>
        <begin position="1"/>
        <end position="27"/>
    </location>
</feature>